<protein>
    <recommendedName>
        <fullName evidence="1">NAD(P)-binding domain-containing protein</fullName>
    </recommendedName>
</protein>
<dbReference type="Proteomes" id="UP001230188">
    <property type="component" value="Unassembled WGS sequence"/>
</dbReference>
<dbReference type="Pfam" id="PF13460">
    <property type="entry name" value="NAD_binding_10"/>
    <property type="match status" value="1"/>
</dbReference>
<keyword evidence="3" id="KW-1185">Reference proteome</keyword>
<dbReference type="SUPFAM" id="SSF51735">
    <property type="entry name" value="NAD(P)-binding Rossmann-fold domains"/>
    <property type="match status" value="1"/>
</dbReference>
<dbReference type="AlphaFoldDB" id="A0AAD7UHA0"/>
<evidence type="ECO:0000259" key="1">
    <source>
        <dbReference type="Pfam" id="PF13460"/>
    </source>
</evidence>
<proteinExistence type="predicted"/>
<dbReference type="PANTHER" id="PTHR43355:SF2">
    <property type="entry name" value="FLAVIN REDUCTASE (NADPH)"/>
    <property type="match status" value="1"/>
</dbReference>
<reference evidence="2" key="1">
    <citation type="submission" date="2023-01" db="EMBL/GenBank/DDBJ databases">
        <title>Metagenome sequencing of chrysophaentin producing Chrysophaeum taylorii.</title>
        <authorList>
            <person name="Davison J."/>
            <person name="Bewley C."/>
        </authorList>
    </citation>
    <scope>NUCLEOTIDE SEQUENCE</scope>
    <source>
        <strain evidence="2">NIES-1699</strain>
    </source>
</reference>
<evidence type="ECO:0000313" key="2">
    <source>
        <dbReference type="EMBL" id="KAJ8605504.1"/>
    </source>
</evidence>
<dbReference type="GO" id="GO:0042602">
    <property type="term" value="F:riboflavin reductase (NADPH) activity"/>
    <property type="evidence" value="ECO:0007669"/>
    <property type="project" value="TreeGrafter"/>
</dbReference>
<dbReference type="InterPro" id="IPR036291">
    <property type="entry name" value="NAD(P)-bd_dom_sf"/>
</dbReference>
<dbReference type="GO" id="GO:0004074">
    <property type="term" value="F:biliverdin reductase [NAD(P)H] activity"/>
    <property type="evidence" value="ECO:0007669"/>
    <property type="project" value="TreeGrafter"/>
</dbReference>
<dbReference type="Gene3D" id="3.40.50.720">
    <property type="entry name" value="NAD(P)-binding Rossmann-like Domain"/>
    <property type="match status" value="1"/>
</dbReference>
<evidence type="ECO:0000313" key="3">
    <source>
        <dbReference type="Proteomes" id="UP001230188"/>
    </source>
</evidence>
<name>A0AAD7UHA0_9STRA</name>
<accession>A0AAD7UHA0</accession>
<gene>
    <name evidence="2" type="ORF">CTAYLR_000030</name>
</gene>
<sequence length="217" mass="23291">MALLVLGATGGTGSKVVALALAEGHEVVALVRNPAKLPSHERLTALQGSLTDPHAIDNAMSCKKKIAAVINVAGRRPYDKDPSPLMPVVLERVLEAMRKHGVKRYVHQLGAATRVEGHADAPWMSIIKPILTWLPLGADLALAENDKVATMIKDITDVDWICTRPAFIRDGEPGMVLRGVDPPTLATITFEALARWSLDAAFDPESPTDDGRNLCGP</sequence>
<dbReference type="InterPro" id="IPR051606">
    <property type="entry name" value="Polyketide_Oxido-like"/>
</dbReference>
<feature type="domain" description="NAD(P)-binding" evidence="1">
    <location>
        <begin position="7"/>
        <end position="204"/>
    </location>
</feature>
<dbReference type="InterPro" id="IPR016040">
    <property type="entry name" value="NAD(P)-bd_dom"/>
</dbReference>
<dbReference type="PANTHER" id="PTHR43355">
    <property type="entry name" value="FLAVIN REDUCTASE (NADPH)"/>
    <property type="match status" value="1"/>
</dbReference>
<organism evidence="2 3">
    <name type="scientific">Chrysophaeum taylorii</name>
    <dbReference type="NCBI Taxonomy" id="2483200"/>
    <lineage>
        <taxon>Eukaryota</taxon>
        <taxon>Sar</taxon>
        <taxon>Stramenopiles</taxon>
        <taxon>Ochrophyta</taxon>
        <taxon>Pelagophyceae</taxon>
        <taxon>Pelagomonadales</taxon>
        <taxon>Pelagomonadaceae</taxon>
        <taxon>Chrysophaeum</taxon>
    </lineage>
</organism>
<comment type="caution">
    <text evidence="2">The sequence shown here is derived from an EMBL/GenBank/DDBJ whole genome shotgun (WGS) entry which is preliminary data.</text>
</comment>
<dbReference type="EMBL" id="JAQMWT010000314">
    <property type="protein sequence ID" value="KAJ8605504.1"/>
    <property type="molecule type" value="Genomic_DNA"/>
</dbReference>